<name>A0A3E1EX25_9FLAO</name>
<dbReference type="Pfam" id="PF01638">
    <property type="entry name" value="HxlR"/>
    <property type="match status" value="1"/>
</dbReference>
<feature type="domain" description="HTH hxlR-type" evidence="1">
    <location>
        <begin position="1"/>
        <end position="52"/>
    </location>
</feature>
<dbReference type="RefSeq" id="WP_116881314.1">
    <property type="nucleotide sequence ID" value="NZ_QURB01000006.1"/>
</dbReference>
<accession>A0A3E1EX25</accession>
<organism evidence="2 3">
    <name type="scientific">Brumimicrobium aurantiacum</name>
    <dbReference type="NCBI Taxonomy" id="1737063"/>
    <lineage>
        <taxon>Bacteria</taxon>
        <taxon>Pseudomonadati</taxon>
        <taxon>Bacteroidota</taxon>
        <taxon>Flavobacteriia</taxon>
        <taxon>Flavobacteriales</taxon>
        <taxon>Crocinitomicaceae</taxon>
        <taxon>Brumimicrobium</taxon>
    </lineage>
</organism>
<protein>
    <submittedName>
        <fullName evidence="2">Transcriptional regulator</fullName>
    </submittedName>
</protein>
<keyword evidence="3" id="KW-1185">Reference proteome</keyword>
<dbReference type="Proteomes" id="UP000257127">
    <property type="component" value="Unassembled WGS sequence"/>
</dbReference>
<dbReference type="AlphaFoldDB" id="A0A3E1EX25"/>
<evidence type="ECO:0000259" key="1">
    <source>
        <dbReference type="PROSITE" id="PS51118"/>
    </source>
</evidence>
<dbReference type="InterPro" id="IPR002577">
    <property type="entry name" value="HTH_HxlR"/>
</dbReference>
<dbReference type="EMBL" id="QURB01000006">
    <property type="protein sequence ID" value="RFC54033.1"/>
    <property type="molecule type" value="Genomic_DNA"/>
</dbReference>
<sequence>MPTEHLSQLVNEELVLRREIHAYPTEVYYKLSRKGEQLGPILSALDEFGKEL</sequence>
<dbReference type="OrthoDB" id="9797599at2"/>
<proteinExistence type="predicted"/>
<dbReference type="SUPFAM" id="SSF46785">
    <property type="entry name" value="Winged helix' DNA-binding domain"/>
    <property type="match status" value="1"/>
</dbReference>
<dbReference type="Gene3D" id="1.10.10.10">
    <property type="entry name" value="Winged helix-like DNA-binding domain superfamily/Winged helix DNA-binding domain"/>
    <property type="match status" value="1"/>
</dbReference>
<gene>
    <name evidence="2" type="ORF">DXU93_10870</name>
</gene>
<comment type="caution">
    <text evidence="2">The sequence shown here is derived from an EMBL/GenBank/DDBJ whole genome shotgun (WGS) entry which is preliminary data.</text>
</comment>
<evidence type="ECO:0000313" key="2">
    <source>
        <dbReference type="EMBL" id="RFC54033.1"/>
    </source>
</evidence>
<reference evidence="2 3" key="1">
    <citation type="submission" date="2018-08" db="EMBL/GenBank/DDBJ databases">
        <title>The draft genome squence of Brumimicrobium sp. N62.</title>
        <authorList>
            <person name="Du Z.-J."/>
            <person name="Luo H.-R."/>
        </authorList>
    </citation>
    <scope>NUCLEOTIDE SEQUENCE [LARGE SCALE GENOMIC DNA]</scope>
    <source>
        <strain evidence="2 3">N62</strain>
    </source>
</reference>
<dbReference type="PROSITE" id="PS51118">
    <property type="entry name" value="HTH_HXLR"/>
    <property type="match status" value="1"/>
</dbReference>
<dbReference type="InterPro" id="IPR036388">
    <property type="entry name" value="WH-like_DNA-bd_sf"/>
</dbReference>
<dbReference type="InterPro" id="IPR036390">
    <property type="entry name" value="WH_DNA-bd_sf"/>
</dbReference>
<evidence type="ECO:0000313" key="3">
    <source>
        <dbReference type="Proteomes" id="UP000257127"/>
    </source>
</evidence>